<keyword evidence="5" id="KW-0812">Transmembrane</keyword>
<dbReference type="InterPro" id="IPR001940">
    <property type="entry name" value="Peptidase_S1C"/>
</dbReference>
<evidence type="ECO:0000313" key="7">
    <source>
        <dbReference type="Proteomes" id="UP000830167"/>
    </source>
</evidence>
<keyword evidence="2" id="KW-0645">Protease</keyword>
<dbReference type="InterPro" id="IPR051201">
    <property type="entry name" value="Chloro_Bact_Ser_Proteases"/>
</dbReference>
<feature type="transmembrane region" description="Helical" evidence="5">
    <location>
        <begin position="20"/>
        <end position="43"/>
    </location>
</feature>
<evidence type="ECO:0000256" key="4">
    <source>
        <dbReference type="ARBA" id="ARBA00022825"/>
    </source>
</evidence>
<evidence type="ECO:0000256" key="2">
    <source>
        <dbReference type="ARBA" id="ARBA00022670"/>
    </source>
</evidence>
<dbReference type="Proteomes" id="UP000830167">
    <property type="component" value="Chromosome"/>
</dbReference>
<name>A0ABY4CPK9_9BACL</name>
<sequence>MNLQSQGVKGESQHSERLKWIVAIVISVLVGSATTFITLPILIKENWIHLPHPVIKSNDLIPTTLLSNQTVKESGGIVDAVNKVKKAVVGVVNYEKASDFLNQDSKTQEKGEGSGIIFDKQGFIITNDHVVQGAANIEVLLPDGKKTKAKVIGTDAYSDLAVLQIPSSYVTGVATFGNSDVLQVGEPVIAIGNPLGRNFSQTVTVGVISATKRTLSIPDRNSGQTLRTQAVLQTDAAINPGNSGGALSNIVGQVIGINRAKIATTGVEGM</sequence>
<keyword evidence="3" id="KW-0378">Hydrolase</keyword>
<dbReference type="SUPFAM" id="SSF50494">
    <property type="entry name" value="Trypsin-like serine proteases"/>
    <property type="match status" value="1"/>
</dbReference>
<reference evidence="6" key="1">
    <citation type="submission" date="2021-12" db="EMBL/GenBank/DDBJ databases">
        <title>Alicyclobacillaceae gen. nov., sp. nov., isolated from chalcocite enrichment system.</title>
        <authorList>
            <person name="Jiang Z."/>
        </authorList>
    </citation>
    <scope>NUCLEOTIDE SEQUENCE</scope>
    <source>
        <strain evidence="6">MYW30-H2</strain>
    </source>
</reference>
<evidence type="ECO:0000256" key="3">
    <source>
        <dbReference type="ARBA" id="ARBA00022801"/>
    </source>
</evidence>
<keyword evidence="5" id="KW-0472">Membrane</keyword>
<gene>
    <name evidence="6" type="ORF">LSG31_09290</name>
</gene>
<dbReference type="Gene3D" id="2.40.10.10">
    <property type="entry name" value="Trypsin-like serine proteases"/>
    <property type="match status" value="2"/>
</dbReference>
<accession>A0ABY4CPK9</accession>
<dbReference type="PANTHER" id="PTHR43343:SF3">
    <property type="entry name" value="PROTEASE DO-LIKE 8, CHLOROPLASTIC"/>
    <property type="match status" value="1"/>
</dbReference>
<dbReference type="InterPro" id="IPR043504">
    <property type="entry name" value="Peptidase_S1_PA_chymotrypsin"/>
</dbReference>
<proteinExistence type="inferred from homology"/>
<keyword evidence="7" id="KW-1185">Reference proteome</keyword>
<dbReference type="EMBL" id="CP089291">
    <property type="protein sequence ID" value="UOF92333.1"/>
    <property type="molecule type" value="Genomic_DNA"/>
</dbReference>
<dbReference type="Pfam" id="PF13365">
    <property type="entry name" value="Trypsin_2"/>
    <property type="match status" value="1"/>
</dbReference>
<dbReference type="PRINTS" id="PR00834">
    <property type="entry name" value="PROTEASES2C"/>
</dbReference>
<dbReference type="RefSeq" id="WP_347439008.1">
    <property type="nucleotide sequence ID" value="NZ_CP089291.1"/>
</dbReference>
<keyword evidence="4" id="KW-0720">Serine protease</keyword>
<keyword evidence="5" id="KW-1133">Transmembrane helix</keyword>
<organism evidence="6 7">
    <name type="scientific">Fodinisporobacter ferrooxydans</name>
    <dbReference type="NCBI Taxonomy" id="2901836"/>
    <lineage>
        <taxon>Bacteria</taxon>
        <taxon>Bacillati</taxon>
        <taxon>Bacillota</taxon>
        <taxon>Bacilli</taxon>
        <taxon>Bacillales</taxon>
        <taxon>Alicyclobacillaceae</taxon>
        <taxon>Fodinisporobacter</taxon>
    </lineage>
</organism>
<comment type="similarity">
    <text evidence="1">Belongs to the peptidase S1C family.</text>
</comment>
<evidence type="ECO:0000256" key="1">
    <source>
        <dbReference type="ARBA" id="ARBA00010541"/>
    </source>
</evidence>
<protein>
    <submittedName>
        <fullName evidence="6">Trypsin-like peptidase domain-containing protein</fullName>
    </submittedName>
</protein>
<dbReference type="InterPro" id="IPR009003">
    <property type="entry name" value="Peptidase_S1_PA"/>
</dbReference>
<dbReference type="PANTHER" id="PTHR43343">
    <property type="entry name" value="PEPTIDASE S12"/>
    <property type="match status" value="1"/>
</dbReference>
<evidence type="ECO:0000256" key="5">
    <source>
        <dbReference type="SAM" id="Phobius"/>
    </source>
</evidence>
<evidence type="ECO:0000313" key="6">
    <source>
        <dbReference type="EMBL" id="UOF92333.1"/>
    </source>
</evidence>